<feature type="compositionally biased region" description="Polar residues" evidence="2">
    <location>
        <begin position="353"/>
        <end position="365"/>
    </location>
</feature>
<name>A0A8W8HWP6_MAGGI</name>
<proteinExistence type="predicted"/>
<feature type="compositionally biased region" description="Basic and acidic residues" evidence="2">
    <location>
        <begin position="209"/>
        <end position="219"/>
    </location>
</feature>
<reference evidence="3" key="1">
    <citation type="submission" date="2022-08" db="UniProtKB">
        <authorList>
            <consortium name="EnsemblMetazoa"/>
        </authorList>
    </citation>
    <scope>IDENTIFICATION</scope>
    <source>
        <strain evidence="3">05x7-T-G4-1.051#20</strain>
    </source>
</reference>
<feature type="region of interest" description="Disordered" evidence="2">
    <location>
        <begin position="209"/>
        <end position="257"/>
    </location>
</feature>
<feature type="compositionally biased region" description="Basic residues" evidence="2">
    <location>
        <begin position="220"/>
        <end position="230"/>
    </location>
</feature>
<feature type="coiled-coil region" evidence="1">
    <location>
        <begin position="314"/>
        <end position="348"/>
    </location>
</feature>
<keyword evidence="4" id="KW-1185">Reference proteome</keyword>
<accession>A0A8W8HWP6</accession>
<evidence type="ECO:0000256" key="2">
    <source>
        <dbReference type="SAM" id="MobiDB-lite"/>
    </source>
</evidence>
<evidence type="ECO:0000313" key="3">
    <source>
        <dbReference type="EnsemblMetazoa" id="G11423.1:cds"/>
    </source>
</evidence>
<feature type="region of interest" description="Disordered" evidence="2">
    <location>
        <begin position="348"/>
        <end position="391"/>
    </location>
</feature>
<organism evidence="3 4">
    <name type="scientific">Magallana gigas</name>
    <name type="common">Pacific oyster</name>
    <name type="synonym">Crassostrea gigas</name>
    <dbReference type="NCBI Taxonomy" id="29159"/>
    <lineage>
        <taxon>Eukaryota</taxon>
        <taxon>Metazoa</taxon>
        <taxon>Spiralia</taxon>
        <taxon>Lophotrochozoa</taxon>
        <taxon>Mollusca</taxon>
        <taxon>Bivalvia</taxon>
        <taxon>Autobranchia</taxon>
        <taxon>Pteriomorphia</taxon>
        <taxon>Ostreida</taxon>
        <taxon>Ostreoidea</taxon>
        <taxon>Ostreidae</taxon>
        <taxon>Magallana</taxon>
    </lineage>
</organism>
<sequence>MSEKLRCTEQSLIEQKHLVKEKDGKIVVLKKQLISVVTKAEEQKVMVANLNNLTKDQALFLAFKHNEIHEHSQELSFAEKVSFFRKLLLTCRRNYAGQTPKTISTKWRSEIAAIMNKSKTELKNSYKVHLNLAASEDDIWELIKDVFTAFEHGCIKGQKRSEQCSQYCFWHFSKVKRKDLKILLLTRFKNGDLIPEEFRSACQRCERESTTEVPEEKSPTKRMKTTSQKRKANDEAETESITKCKRSKKKMAEKETQIDSDNKEIKELKQKIVTMSEKLRCTEQSLIEQKHLVKEKDGKIVVLKKQLISVVTKAEEQKVMVANLNKRIIDLEKELEVEIQNRMHAEEAAVRARQNTQITPTSQQKSLEKRKSVPDDLPRVRSAGEKKKNKEIEEEQEKEILLVEYTNGKIFYAARKGAILTYCHKPVGLIRDAQFVHSPQKHSFKLNDKDQQTFQQEFIILSMKGIVDENIIKIDKLSTTVDEQLVAITKYIEEK</sequence>
<dbReference type="Proteomes" id="UP000005408">
    <property type="component" value="Unassembled WGS sequence"/>
</dbReference>
<keyword evidence="1" id="KW-0175">Coiled coil</keyword>
<feature type="compositionally biased region" description="Basic and acidic residues" evidence="2">
    <location>
        <begin position="366"/>
        <end position="391"/>
    </location>
</feature>
<dbReference type="AlphaFoldDB" id="A0A8W8HWP6"/>
<protein>
    <submittedName>
        <fullName evidence="3">Uncharacterized protein</fullName>
    </submittedName>
</protein>
<evidence type="ECO:0000313" key="4">
    <source>
        <dbReference type="Proteomes" id="UP000005408"/>
    </source>
</evidence>
<evidence type="ECO:0000256" key="1">
    <source>
        <dbReference type="SAM" id="Coils"/>
    </source>
</evidence>
<dbReference type="EnsemblMetazoa" id="G11423.1">
    <property type="protein sequence ID" value="G11423.1:cds"/>
    <property type="gene ID" value="G11423"/>
</dbReference>